<dbReference type="AlphaFoldDB" id="A0A8S9RWZ4"/>
<sequence length="206" mass="23066">MDSCRPHRSHPHILCPHHESSMSRHPLHTGARTCSPSSSLPILLLLPPSPKTFSTETAASTTYAFRQMPRHSPCPFSIHLGSTKAFHGDYRILIRSTSWDIESKFYRNKKLLTMITNVYELCLMRGWELRLRFIERNTVVIELLLALGRIRISGKFRVSGFGSGSVGSVDLISGSGFVVSGYPGFGYPSRYSIIRGYPDPDPDPSK</sequence>
<dbReference type="EMBL" id="QGKX02000088">
    <property type="protein sequence ID" value="KAF3585300.1"/>
    <property type="molecule type" value="Genomic_DNA"/>
</dbReference>
<proteinExistence type="predicted"/>
<accession>A0A8S9RWZ4</accession>
<evidence type="ECO:0000313" key="1">
    <source>
        <dbReference type="EMBL" id="KAF3585300.1"/>
    </source>
</evidence>
<name>A0A8S9RWZ4_BRACR</name>
<protein>
    <submittedName>
        <fullName evidence="1">Uncharacterized protein</fullName>
    </submittedName>
</protein>
<dbReference type="Proteomes" id="UP000712600">
    <property type="component" value="Unassembled WGS sequence"/>
</dbReference>
<evidence type="ECO:0000313" key="2">
    <source>
        <dbReference type="Proteomes" id="UP000712600"/>
    </source>
</evidence>
<reference evidence="1" key="1">
    <citation type="submission" date="2019-12" db="EMBL/GenBank/DDBJ databases">
        <title>Genome sequencing and annotation of Brassica cretica.</title>
        <authorList>
            <person name="Studholme D.J."/>
            <person name="Sarris P."/>
        </authorList>
    </citation>
    <scope>NUCLEOTIDE SEQUENCE</scope>
    <source>
        <strain evidence="1">PFS-109/04</strain>
        <tissue evidence="1">Leaf</tissue>
    </source>
</reference>
<comment type="caution">
    <text evidence="1">The sequence shown here is derived from an EMBL/GenBank/DDBJ whole genome shotgun (WGS) entry which is preliminary data.</text>
</comment>
<organism evidence="1 2">
    <name type="scientific">Brassica cretica</name>
    <name type="common">Mustard</name>
    <dbReference type="NCBI Taxonomy" id="69181"/>
    <lineage>
        <taxon>Eukaryota</taxon>
        <taxon>Viridiplantae</taxon>
        <taxon>Streptophyta</taxon>
        <taxon>Embryophyta</taxon>
        <taxon>Tracheophyta</taxon>
        <taxon>Spermatophyta</taxon>
        <taxon>Magnoliopsida</taxon>
        <taxon>eudicotyledons</taxon>
        <taxon>Gunneridae</taxon>
        <taxon>Pentapetalae</taxon>
        <taxon>rosids</taxon>
        <taxon>malvids</taxon>
        <taxon>Brassicales</taxon>
        <taxon>Brassicaceae</taxon>
        <taxon>Brassiceae</taxon>
        <taxon>Brassica</taxon>
    </lineage>
</organism>
<gene>
    <name evidence="1" type="ORF">F2Q69_00028621</name>
</gene>